<proteinExistence type="predicted"/>
<dbReference type="InterPro" id="IPR011017">
    <property type="entry name" value="TRASH_dom"/>
</dbReference>
<evidence type="ECO:0000259" key="1">
    <source>
        <dbReference type="SMART" id="SM00746"/>
    </source>
</evidence>
<evidence type="ECO:0000313" key="3">
    <source>
        <dbReference type="Proteomes" id="UP000198683"/>
    </source>
</evidence>
<organism evidence="2 3">
    <name type="scientific">Nonomuraea maritima</name>
    <dbReference type="NCBI Taxonomy" id="683260"/>
    <lineage>
        <taxon>Bacteria</taxon>
        <taxon>Bacillati</taxon>
        <taxon>Actinomycetota</taxon>
        <taxon>Actinomycetes</taxon>
        <taxon>Streptosporangiales</taxon>
        <taxon>Streptosporangiaceae</taxon>
        <taxon>Nonomuraea</taxon>
    </lineage>
</organism>
<dbReference type="EMBL" id="FNFB01000007">
    <property type="protein sequence ID" value="SDK39417.1"/>
    <property type="molecule type" value="Genomic_DNA"/>
</dbReference>
<dbReference type="SMART" id="SM00746">
    <property type="entry name" value="TRASH"/>
    <property type="match status" value="1"/>
</dbReference>
<sequence>MLFIEVMTPQGTLTEQERQALAGRLTARRLLAGTHDAVDPGVLGLLDSLTSVVVREERIWTAGAVDPSRYVVNVTVGVWGKEMSEHLVTRISAELADAGADAVVNVIGVPEGGYGLRGRVRRSPDMLDLIEQSRTGSAAPVPEGMVVDPVCGATLPVEDAVWLERDGRTYGFCCPHCRGHFAKRLRERADA</sequence>
<accession>A0A1G9BIY2</accession>
<protein>
    <submittedName>
        <fullName evidence="2">YHS domain-containing protein</fullName>
    </submittedName>
</protein>
<keyword evidence="3" id="KW-1185">Reference proteome</keyword>
<gene>
    <name evidence="2" type="ORF">SAMN05421874_107180</name>
</gene>
<feature type="domain" description="TRASH" evidence="1">
    <location>
        <begin position="148"/>
        <end position="185"/>
    </location>
</feature>
<name>A0A1G9BIY2_9ACTN</name>
<evidence type="ECO:0000313" key="2">
    <source>
        <dbReference type="EMBL" id="SDK39417.1"/>
    </source>
</evidence>
<dbReference type="STRING" id="683260.SAMN05421874_107180"/>
<reference evidence="2 3" key="1">
    <citation type="submission" date="2016-10" db="EMBL/GenBank/DDBJ databases">
        <authorList>
            <person name="de Groot N.N."/>
        </authorList>
    </citation>
    <scope>NUCLEOTIDE SEQUENCE [LARGE SCALE GENOMIC DNA]</scope>
    <source>
        <strain evidence="2 3">CGMCC 4.5681</strain>
    </source>
</reference>
<dbReference type="Proteomes" id="UP000198683">
    <property type="component" value="Unassembled WGS sequence"/>
</dbReference>
<dbReference type="AlphaFoldDB" id="A0A1G9BIY2"/>
<dbReference type="RefSeq" id="WP_090764388.1">
    <property type="nucleotide sequence ID" value="NZ_FNFB01000007.1"/>
</dbReference>
<dbReference type="OrthoDB" id="1438441at2"/>